<sequence length="236" mass="24872">MSQERFTITSPAYGSDGSSTQGKTNGSGEDHVGATFLNDPLTVNSTTNISNSNADGAATPKLYEYAITTGTMTASSTNGTVASADSSAYTSGNISTDAKAEAIERSNMRFHNMLARLGETEEIVRFEIDSETLPAATGTPTASSTFTVTYAKQPTHPDSTYTAGALAVKRLAAEGISFSGVSTAQIRHVYYPAKTNSTHYYTRKDITCPVLDTNVATLYGKMGCTETIVNATHSSP</sequence>
<protein>
    <submittedName>
        <fullName evidence="2">Uncharacterized protein</fullName>
    </submittedName>
</protein>
<proteinExistence type="predicted"/>
<organism evidence="2">
    <name type="scientific">marine metagenome</name>
    <dbReference type="NCBI Taxonomy" id="408172"/>
    <lineage>
        <taxon>unclassified sequences</taxon>
        <taxon>metagenomes</taxon>
        <taxon>ecological metagenomes</taxon>
    </lineage>
</organism>
<name>A0A382DNJ7_9ZZZZ</name>
<accession>A0A382DNJ7</accession>
<dbReference type="AlphaFoldDB" id="A0A382DNJ7"/>
<feature type="compositionally biased region" description="Polar residues" evidence="1">
    <location>
        <begin position="1"/>
        <end position="27"/>
    </location>
</feature>
<dbReference type="EMBL" id="UINC01040292">
    <property type="protein sequence ID" value="SVB39958.1"/>
    <property type="molecule type" value="Genomic_DNA"/>
</dbReference>
<evidence type="ECO:0000313" key="2">
    <source>
        <dbReference type="EMBL" id="SVB39958.1"/>
    </source>
</evidence>
<feature type="region of interest" description="Disordered" evidence="1">
    <location>
        <begin position="74"/>
        <end position="93"/>
    </location>
</feature>
<reference evidence="2" key="1">
    <citation type="submission" date="2018-05" db="EMBL/GenBank/DDBJ databases">
        <authorList>
            <person name="Lanie J.A."/>
            <person name="Ng W.-L."/>
            <person name="Kazmierczak K.M."/>
            <person name="Andrzejewski T.M."/>
            <person name="Davidsen T.M."/>
            <person name="Wayne K.J."/>
            <person name="Tettelin H."/>
            <person name="Glass J.I."/>
            <person name="Rusch D."/>
            <person name="Podicherti R."/>
            <person name="Tsui H.-C.T."/>
            <person name="Winkler M.E."/>
        </authorList>
    </citation>
    <scope>NUCLEOTIDE SEQUENCE</scope>
</reference>
<feature type="region of interest" description="Disordered" evidence="1">
    <location>
        <begin position="1"/>
        <end position="39"/>
    </location>
</feature>
<evidence type="ECO:0000256" key="1">
    <source>
        <dbReference type="SAM" id="MobiDB-lite"/>
    </source>
</evidence>
<gene>
    <name evidence="2" type="ORF">METZ01_LOCUS192812</name>
</gene>